<dbReference type="GO" id="GO:0004842">
    <property type="term" value="F:ubiquitin-protein transferase activity"/>
    <property type="evidence" value="ECO:0007669"/>
    <property type="project" value="TreeGrafter"/>
</dbReference>
<evidence type="ECO:0000256" key="2">
    <source>
        <dbReference type="ARBA" id="ARBA00023043"/>
    </source>
</evidence>
<dbReference type="GO" id="GO:0070531">
    <property type="term" value="C:BRCA1-A complex"/>
    <property type="evidence" value="ECO:0007669"/>
    <property type="project" value="TreeGrafter"/>
</dbReference>
<dbReference type="InterPro" id="IPR001357">
    <property type="entry name" value="BRCT_dom"/>
</dbReference>
<dbReference type="PANTHER" id="PTHR24171:SF8">
    <property type="entry name" value="BRCA1-ASSOCIATED RING DOMAIN PROTEIN 1"/>
    <property type="match status" value="1"/>
</dbReference>
<dbReference type="CDD" id="cd17720">
    <property type="entry name" value="BRCT_Bard1_rpt2"/>
    <property type="match status" value="1"/>
</dbReference>
<evidence type="ECO:0000256" key="1">
    <source>
        <dbReference type="ARBA" id="ARBA00022737"/>
    </source>
</evidence>
<dbReference type="GO" id="GO:0031436">
    <property type="term" value="C:BRCA1-BARD1 complex"/>
    <property type="evidence" value="ECO:0007669"/>
    <property type="project" value="TreeGrafter"/>
</dbReference>
<dbReference type="EMBL" id="SCEB01215349">
    <property type="protein sequence ID" value="RXM29999.1"/>
    <property type="molecule type" value="Genomic_DNA"/>
</dbReference>
<dbReference type="GO" id="GO:0085020">
    <property type="term" value="P:protein K6-linked ubiquitination"/>
    <property type="evidence" value="ECO:0007669"/>
    <property type="project" value="TreeGrafter"/>
</dbReference>
<protein>
    <submittedName>
        <fullName evidence="4">BRCA1-associated RING domain protein 1</fullName>
    </submittedName>
</protein>
<feature type="domain" description="BRCT" evidence="3">
    <location>
        <begin position="145"/>
        <end position="244"/>
    </location>
</feature>
<dbReference type="Proteomes" id="UP000289886">
    <property type="component" value="Unassembled WGS sequence"/>
</dbReference>
<dbReference type="PANTHER" id="PTHR24171">
    <property type="entry name" value="ANKYRIN REPEAT DOMAIN-CONTAINING PROTEIN 39-RELATED"/>
    <property type="match status" value="1"/>
</dbReference>
<keyword evidence="5" id="KW-1185">Reference proteome</keyword>
<dbReference type="SUPFAM" id="SSF52113">
    <property type="entry name" value="BRCT domain"/>
    <property type="match status" value="1"/>
</dbReference>
<keyword evidence="1" id="KW-0677">Repeat</keyword>
<dbReference type="InterPro" id="IPR036420">
    <property type="entry name" value="BRCT_dom_sf"/>
</dbReference>
<organism evidence="4 5">
    <name type="scientific">Acipenser ruthenus</name>
    <name type="common">Sterlet sturgeon</name>
    <dbReference type="NCBI Taxonomy" id="7906"/>
    <lineage>
        <taxon>Eukaryota</taxon>
        <taxon>Metazoa</taxon>
        <taxon>Chordata</taxon>
        <taxon>Craniata</taxon>
        <taxon>Vertebrata</taxon>
        <taxon>Euteleostomi</taxon>
        <taxon>Actinopterygii</taxon>
        <taxon>Chondrostei</taxon>
        <taxon>Acipenseriformes</taxon>
        <taxon>Acipenseridae</taxon>
        <taxon>Acipenser</taxon>
    </lineage>
</organism>
<name>A0A444U4F0_ACIRT</name>
<accession>A0A444U4F0</accession>
<reference evidence="4 5" key="1">
    <citation type="submission" date="2019-01" db="EMBL/GenBank/DDBJ databases">
        <title>Draft Genome and Complete Hox-Cluster Characterization of the Sterlet Sturgeon (Acipenser ruthenus).</title>
        <authorList>
            <person name="Wei Q."/>
        </authorList>
    </citation>
    <scope>NUCLEOTIDE SEQUENCE [LARGE SCALE GENOMIC DNA]</scope>
    <source>
        <strain evidence="4">WHYD16114868_AA</strain>
        <tissue evidence="4">Blood</tissue>
    </source>
</reference>
<gene>
    <name evidence="4" type="ORF">EOD39_2060</name>
</gene>
<evidence type="ECO:0000313" key="5">
    <source>
        <dbReference type="Proteomes" id="UP000289886"/>
    </source>
</evidence>
<sequence length="261" mass="29005">MFGDSSLLRSSQGEISVFSARFDTEQGILEDSHCRAVSAVPAFVQNLQSRCMGRERKTEMAQTANLWKSEIVPHLPISSPCKPSISQSHRKRHQIEQTLDATRRCCGAVHVAGVTACLEAGEQAPEQEYEVAEGPRRGRLNREQLLPRLFDGCHFYFLGCFKKPPKEDLVRLVREGGGQILCRQPKPDSDVTQTINTAAYHAPPKSDQSFCTQYILYEPGASALPERVRMGKVWSAPSSWLIQCSAAFQFLPVPEPSSLEG</sequence>
<evidence type="ECO:0000313" key="4">
    <source>
        <dbReference type="EMBL" id="RXM29999.1"/>
    </source>
</evidence>
<keyword evidence="2" id="KW-0040">ANK repeat</keyword>
<evidence type="ECO:0000259" key="3">
    <source>
        <dbReference type="PROSITE" id="PS50172"/>
    </source>
</evidence>
<proteinExistence type="predicted"/>
<dbReference type="AlphaFoldDB" id="A0A444U4F0"/>
<dbReference type="PROSITE" id="PS50172">
    <property type="entry name" value="BRCT"/>
    <property type="match status" value="1"/>
</dbReference>
<comment type="caution">
    <text evidence="4">The sequence shown here is derived from an EMBL/GenBank/DDBJ whole genome shotgun (WGS) entry which is preliminary data.</text>
</comment>
<dbReference type="Gene3D" id="3.40.50.10190">
    <property type="entry name" value="BRCT domain"/>
    <property type="match status" value="2"/>
</dbReference>